<reference evidence="1" key="1">
    <citation type="submission" date="2020-10" db="EMBL/GenBank/DDBJ databases">
        <authorList>
            <person name="Gilroy R."/>
        </authorList>
    </citation>
    <scope>NUCLEOTIDE SEQUENCE</scope>
    <source>
        <strain evidence="1">10037</strain>
    </source>
</reference>
<protein>
    <submittedName>
        <fullName evidence="1">DUF452 family protein</fullName>
    </submittedName>
</protein>
<sequence>MIQDFISNEGKKGLSLFFAGWGMDKRPFGSLACKDMDIMICYDYTDTGFDYRLIERYGTIMITAWSMGVWAAGKIIPCLKAKGKEITRATAINGTLLPVSDLYGIPEKIFSGTLEGFSEKTLTKFRRRMCGDTANYELFMSGAPLRSIGSLHDELASIYKTATSENSSKGLDDTTCAETIKAECQGNWSDAIICTKDRIFPADNQIRFWTDAGISYELTDRTHYCNDIFSLKITGR</sequence>
<dbReference type="Pfam" id="PF04301">
    <property type="entry name" value="BioG"/>
    <property type="match status" value="1"/>
</dbReference>
<name>A0A9D9NA00_9BACT</name>
<dbReference type="InterPro" id="IPR007398">
    <property type="entry name" value="BioG"/>
</dbReference>
<evidence type="ECO:0000313" key="1">
    <source>
        <dbReference type="EMBL" id="MBO8465440.1"/>
    </source>
</evidence>
<organism evidence="1 2">
    <name type="scientific">Candidatus Merdivivens pullistercoris</name>
    <dbReference type="NCBI Taxonomy" id="2840873"/>
    <lineage>
        <taxon>Bacteria</taxon>
        <taxon>Pseudomonadati</taxon>
        <taxon>Bacteroidota</taxon>
        <taxon>Bacteroidia</taxon>
        <taxon>Bacteroidales</taxon>
        <taxon>Muribaculaceae</taxon>
        <taxon>Muribaculaceae incertae sedis</taxon>
        <taxon>Candidatus Merdivivens</taxon>
    </lineage>
</organism>
<accession>A0A9D9NA00</accession>
<reference evidence="1" key="2">
    <citation type="journal article" date="2021" name="PeerJ">
        <title>Extensive microbial diversity within the chicken gut microbiome revealed by metagenomics and culture.</title>
        <authorList>
            <person name="Gilroy R."/>
            <person name="Ravi A."/>
            <person name="Getino M."/>
            <person name="Pursley I."/>
            <person name="Horton D.L."/>
            <person name="Alikhan N.F."/>
            <person name="Baker D."/>
            <person name="Gharbi K."/>
            <person name="Hall N."/>
            <person name="Watson M."/>
            <person name="Adriaenssens E.M."/>
            <person name="Foster-Nyarko E."/>
            <person name="Jarju S."/>
            <person name="Secka A."/>
            <person name="Antonio M."/>
            <person name="Oren A."/>
            <person name="Chaudhuri R.R."/>
            <person name="La Ragione R."/>
            <person name="Hildebrand F."/>
            <person name="Pallen M.J."/>
        </authorList>
    </citation>
    <scope>NUCLEOTIDE SEQUENCE</scope>
    <source>
        <strain evidence="1">10037</strain>
    </source>
</reference>
<proteinExistence type="predicted"/>
<dbReference type="AlphaFoldDB" id="A0A9D9NA00"/>
<dbReference type="EMBL" id="JADIME010000058">
    <property type="protein sequence ID" value="MBO8465440.1"/>
    <property type="molecule type" value="Genomic_DNA"/>
</dbReference>
<evidence type="ECO:0000313" key="2">
    <source>
        <dbReference type="Proteomes" id="UP000823597"/>
    </source>
</evidence>
<gene>
    <name evidence="1" type="ORF">IAB93_05525</name>
</gene>
<comment type="caution">
    <text evidence="1">The sequence shown here is derived from an EMBL/GenBank/DDBJ whole genome shotgun (WGS) entry which is preliminary data.</text>
</comment>
<dbReference type="Proteomes" id="UP000823597">
    <property type="component" value="Unassembled WGS sequence"/>
</dbReference>